<dbReference type="Gene3D" id="3.60.60.10">
    <property type="entry name" value="Penicillin V Acylase, Chain A"/>
    <property type="match status" value="1"/>
</dbReference>
<evidence type="ECO:0000313" key="2">
    <source>
        <dbReference type="Proteomes" id="UP001230220"/>
    </source>
</evidence>
<keyword evidence="2" id="KW-1185">Reference proteome</keyword>
<accession>A0ABU0E1R7</accession>
<organism evidence="1 2">
    <name type="scientific">Breznakia pachnodae</name>
    <dbReference type="NCBI Taxonomy" id="265178"/>
    <lineage>
        <taxon>Bacteria</taxon>
        <taxon>Bacillati</taxon>
        <taxon>Bacillota</taxon>
        <taxon>Erysipelotrichia</taxon>
        <taxon>Erysipelotrichales</taxon>
        <taxon>Erysipelotrichaceae</taxon>
        <taxon>Breznakia</taxon>
    </lineage>
</organism>
<gene>
    <name evidence="1" type="ORF">J2S15_001569</name>
</gene>
<protein>
    <recommendedName>
        <fullName evidence="3">Choloylglycine hydrolase/NAAA C-terminal domain-containing protein</fullName>
    </recommendedName>
</protein>
<evidence type="ECO:0008006" key="3">
    <source>
        <dbReference type="Google" id="ProtNLM"/>
    </source>
</evidence>
<proteinExistence type="predicted"/>
<name>A0ABU0E1R7_9FIRM</name>
<dbReference type="RefSeq" id="WP_307407015.1">
    <property type="nucleotide sequence ID" value="NZ_JAUSUR010000002.1"/>
</dbReference>
<dbReference type="EMBL" id="JAUSUR010000002">
    <property type="protein sequence ID" value="MDQ0360824.1"/>
    <property type="molecule type" value="Genomic_DNA"/>
</dbReference>
<reference evidence="1 2" key="1">
    <citation type="submission" date="2023-07" db="EMBL/GenBank/DDBJ databases">
        <title>Genomic Encyclopedia of Type Strains, Phase IV (KMG-IV): sequencing the most valuable type-strain genomes for metagenomic binning, comparative biology and taxonomic classification.</title>
        <authorList>
            <person name="Goeker M."/>
        </authorList>
    </citation>
    <scope>NUCLEOTIDE SEQUENCE [LARGE SCALE GENOMIC DNA]</scope>
    <source>
        <strain evidence="1 2">DSM 16784</strain>
    </source>
</reference>
<comment type="caution">
    <text evidence="1">The sequence shown here is derived from an EMBL/GenBank/DDBJ whole genome shotgun (WGS) entry which is preliminary data.</text>
</comment>
<dbReference type="Proteomes" id="UP001230220">
    <property type="component" value="Unassembled WGS sequence"/>
</dbReference>
<sequence>MCTSFVNKEKNIIGMNFDNNGMKYSIKKNDSSFVILVNIEGRNMPSFGVTNEGVFINSQFTKENEEGKYKRTKNAVHMTRLVSEILSKKINSGEIETILEDKEIVNVPSMSCHSMLVDSEENVWIVEPGRPIQKHPHTDSSPVALTNFSLYDYKTKNEINGVGIERYNEIKELLNNTSFSTPQEYFKLLRNVSQNGTWKTDFSLVYSKDENKVYYCENQEFDNVKEHQFI</sequence>
<evidence type="ECO:0000313" key="1">
    <source>
        <dbReference type="EMBL" id="MDQ0360824.1"/>
    </source>
</evidence>